<keyword evidence="1" id="KW-0812">Transmembrane</keyword>
<evidence type="ECO:0000256" key="1">
    <source>
        <dbReference type="SAM" id="Phobius"/>
    </source>
</evidence>
<evidence type="ECO:0000259" key="2">
    <source>
        <dbReference type="Pfam" id="PF04991"/>
    </source>
</evidence>
<dbReference type="AlphaFoldDB" id="A0AAU9X2M4"/>
<dbReference type="Pfam" id="PF04991">
    <property type="entry name" value="LicD"/>
    <property type="match status" value="1"/>
</dbReference>
<name>A0AAU9X2M4_9CNID</name>
<keyword evidence="1" id="KW-0472">Membrane</keyword>
<organism evidence="3 4">
    <name type="scientific">Pocillopora meandrina</name>
    <dbReference type="NCBI Taxonomy" id="46732"/>
    <lineage>
        <taxon>Eukaryota</taxon>
        <taxon>Metazoa</taxon>
        <taxon>Cnidaria</taxon>
        <taxon>Anthozoa</taxon>
        <taxon>Hexacorallia</taxon>
        <taxon>Scleractinia</taxon>
        <taxon>Astrocoeniina</taxon>
        <taxon>Pocilloporidae</taxon>
        <taxon>Pocillopora</taxon>
    </lineage>
</organism>
<comment type="caution">
    <text evidence="3">The sequence shown here is derived from an EMBL/GenBank/DDBJ whole genome shotgun (WGS) entry which is preliminary data.</text>
</comment>
<keyword evidence="1" id="KW-1133">Transmembrane helix</keyword>
<dbReference type="GO" id="GO:0009100">
    <property type="term" value="P:glycoprotein metabolic process"/>
    <property type="evidence" value="ECO:0007669"/>
    <property type="project" value="UniProtKB-ARBA"/>
</dbReference>
<accession>A0AAU9X2M4</accession>
<protein>
    <recommendedName>
        <fullName evidence="2">LicD/FKTN/FKRP nucleotidyltransferase domain-containing protein</fullName>
    </recommendedName>
</protein>
<proteinExistence type="predicted"/>
<feature type="transmembrane region" description="Helical" evidence="1">
    <location>
        <begin position="12"/>
        <end position="35"/>
    </location>
</feature>
<gene>
    <name evidence="3" type="ORF">PMEA_00015768</name>
</gene>
<dbReference type="PANTHER" id="PTHR13627:SF32">
    <property type="entry name" value="AGAP006029-PA"/>
    <property type="match status" value="1"/>
</dbReference>
<feature type="domain" description="LicD/FKTN/FKRP nucleotidyltransferase" evidence="2">
    <location>
        <begin position="73"/>
        <end position="104"/>
    </location>
</feature>
<keyword evidence="4" id="KW-1185">Reference proteome</keyword>
<dbReference type="InterPro" id="IPR052613">
    <property type="entry name" value="LicD_transferase"/>
</dbReference>
<dbReference type="Proteomes" id="UP001159428">
    <property type="component" value="Unassembled WGS sequence"/>
</dbReference>
<dbReference type="PANTHER" id="PTHR13627">
    <property type="entry name" value="FUKUTIN RELATED PROTEIN"/>
    <property type="match status" value="1"/>
</dbReference>
<reference evidence="3 4" key="1">
    <citation type="submission" date="2022-05" db="EMBL/GenBank/DDBJ databases">
        <authorList>
            <consortium name="Genoscope - CEA"/>
            <person name="William W."/>
        </authorList>
    </citation>
    <scope>NUCLEOTIDE SEQUENCE [LARGE SCALE GENOMIC DNA]</scope>
</reference>
<dbReference type="InterPro" id="IPR007074">
    <property type="entry name" value="LicD/FKTN/FKRP_NTP_transf"/>
</dbReference>
<sequence length="231" mass="27047">MCPKPLFRAKHIIALTLVISVPVTLYVFLSMRGYASYTGRNPLQPAKCQYFSKTQGEKFLNLTYKVHKILEQLGIGHWLMYGSVFGAIRVQGPLPWDYDVDIGLNGSEWIASMNLDQFVSAFESQGLKVNQESWTSLSSLKITTDDLPLYKVDLFVLNNYRGWMKRAGWESWLFWLHYRFYHTFPTRLIIKPLPRVPFGFFKMPVPREGIEIQRYFYPDDWWKEVKPVACV</sequence>
<dbReference type="EMBL" id="CALNXJ010000028">
    <property type="protein sequence ID" value="CAH3134196.1"/>
    <property type="molecule type" value="Genomic_DNA"/>
</dbReference>
<evidence type="ECO:0000313" key="4">
    <source>
        <dbReference type="Proteomes" id="UP001159428"/>
    </source>
</evidence>
<evidence type="ECO:0000313" key="3">
    <source>
        <dbReference type="EMBL" id="CAH3134196.1"/>
    </source>
</evidence>